<protein>
    <submittedName>
        <fullName evidence="1">Uncharacterized protein</fullName>
    </submittedName>
</protein>
<keyword evidence="2" id="KW-1185">Reference proteome</keyword>
<accession>A0A9N9SRQ2</accession>
<dbReference type="OrthoDB" id="6753455at2759"/>
<proteinExistence type="predicted"/>
<reference evidence="1" key="1">
    <citation type="submission" date="2022-01" db="EMBL/GenBank/DDBJ databases">
        <authorList>
            <person name="King R."/>
        </authorList>
    </citation>
    <scope>NUCLEOTIDE SEQUENCE</scope>
</reference>
<dbReference type="PANTHER" id="PTHR34415">
    <property type="entry name" value="INTEGRASE CATALYTIC DOMAIN-CONTAINING PROTEIN"/>
    <property type="match status" value="1"/>
</dbReference>
<name>A0A9N9SRQ2_DIABA</name>
<dbReference type="Proteomes" id="UP001153709">
    <property type="component" value="Chromosome 1"/>
</dbReference>
<evidence type="ECO:0000313" key="1">
    <source>
        <dbReference type="EMBL" id="CAG9828046.1"/>
    </source>
</evidence>
<dbReference type="PANTHER" id="PTHR34415:SF1">
    <property type="entry name" value="INTEGRASE CATALYTIC DOMAIN-CONTAINING PROTEIN"/>
    <property type="match status" value="1"/>
</dbReference>
<dbReference type="EMBL" id="OU898276">
    <property type="protein sequence ID" value="CAG9828046.1"/>
    <property type="molecule type" value="Genomic_DNA"/>
</dbReference>
<sequence length="295" mass="34283">MSRKYLTDADLARMLEESYFEDDFMNDYESDGGWPKSDEEDAEGIAMDFQKNLPCSNITTNDVYYRRQFNLIRFNIDVLSTKQAILYTYDESVAKKGAYEVCSILHHFICNILPPTPTVKEFTIFYDSCVGQNKTFTLIRFLHNLVTKEGKLENTKFVFPIRDHSYLECDRDISIIKQKAHTETPEDWKDVFMHARVIPSPFLVIDCGLDLDMFQNWTDHLSSKKDVSFPHQTNNSSQNKCHQQEFDLPQSHVLLSVHKLSSLGSTATYENFVEDFEKKKTESFKASRGTEKIIQ</sequence>
<dbReference type="AlphaFoldDB" id="A0A9N9SRQ2"/>
<evidence type="ECO:0000313" key="2">
    <source>
        <dbReference type="Proteomes" id="UP001153709"/>
    </source>
</evidence>
<gene>
    <name evidence="1" type="ORF">DIABBA_LOCUS1994</name>
</gene>
<organism evidence="1 2">
    <name type="scientific">Diabrotica balteata</name>
    <name type="common">Banded cucumber beetle</name>
    <dbReference type="NCBI Taxonomy" id="107213"/>
    <lineage>
        <taxon>Eukaryota</taxon>
        <taxon>Metazoa</taxon>
        <taxon>Ecdysozoa</taxon>
        <taxon>Arthropoda</taxon>
        <taxon>Hexapoda</taxon>
        <taxon>Insecta</taxon>
        <taxon>Pterygota</taxon>
        <taxon>Neoptera</taxon>
        <taxon>Endopterygota</taxon>
        <taxon>Coleoptera</taxon>
        <taxon>Polyphaga</taxon>
        <taxon>Cucujiformia</taxon>
        <taxon>Chrysomeloidea</taxon>
        <taxon>Chrysomelidae</taxon>
        <taxon>Galerucinae</taxon>
        <taxon>Diabroticina</taxon>
        <taxon>Diabroticites</taxon>
        <taxon>Diabrotica</taxon>
    </lineage>
</organism>